<keyword evidence="7" id="KW-0645">Protease</keyword>
<evidence type="ECO:0000256" key="1">
    <source>
        <dbReference type="ARBA" id="ARBA00000677"/>
    </source>
</evidence>
<dbReference type="InterPro" id="IPR019758">
    <property type="entry name" value="Pept_S26A_signal_pept_1_CS"/>
</dbReference>
<keyword evidence="7" id="KW-1133">Transmembrane helix</keyword>
<organism evidence="9 10">
    <name type="scientific">Mucilaginibacter yixingensis</name>
    <dbReference type="NCBI Taxonomy" id="1295612"/>
    <lineage>
        <taxon>Bacteria</taxon>
        <taxon>Pseudomonadati</taxon>
        <taxon>Bacteroidota</taxon>
        <taxon>Sphingobacteriia</taxon>
        <taxon>Sphingobacteriales</taxon>
        <taxon>Sphingobacteriaceae</taxon>
        <taxon>Mucilaginibacter</taxon>
    </lineage>
</organism>
<evidence type="ECO:0000256" key="5">
    <source>
        <dbReference type="ARBA" id="ARBA00022801"/>
    </source>
</evidence>
<feature type="domain" description="Peptidase S26" evidence="8">
    <location>
        <begin position="296"/>
        <end position="338"/>
    </location>
</feature>
<keyword evidence="7" id="KW-0812">Transmembrane</keyword>
<keyword evidence="10" id="KW-1185">Reference proteome</keyword>
<feature type="active site" evidence="6">
    <location>
        <position position="136"/>
    </location>
</feature>
<feature type="transmembrane region" description="Helical" evidence="7">
    <location>
        <begin position="23"/>
        <end position="47"/>
    </location>
</feature>
<dbReference type="PRINTS" id="PR00727">
    <property type="entry name" value="LEADERPTASE"/>
</dbReference>
<dbReference type="InterPro" id="IPR000223">
    <property type="entry name" value="Pept_S26A_signal_pept_1"/>
</dbReference>
<comment type="caution">
    <text evidence="9">The sequence shown here is derived from an EMBL/GenBank/DDBJ whole genome shotgun (WGS) entry which is preliminary data.</text>
</comment>
<dbReference type="OrthoDB" id="9802919at2"/>
<feature type="domain" description="Peptidase S26" evidence="8">
    <location>
        <begin position="21"/>
        <end position="166"/>
    </location>
</feature>
<evidence type="ECO:0000256" key="7">
    <source>
        <dbReference type="RuleBase" id="RU362042"/>
    </source>
</evidence>
<evidence type="ECO:0000259" key="8">
    <source>
        <dbReference type="Pfam" id="PF10502"/>
    </source>
</evidence>
<evidence type="ECO:0000313" key="10">
    <source>
        <dbReference type="Proteomes" id="UP000244168"/>
    </source>
</evidence>
<dbReference type="AlphaFoldDB" id="A0A2T5J8E2"/>
<keyword evidence="5 7" id="KW-0378">Hydrolase</keyword>
<dbReference type="GO" id="GO:0009003">
    <property type="term" value="F:signal peptidase activity"/>
    <property type="evidence" value="ECO:0007669"/>
    <property type="project" value="UniProtKB-EC"/>
</dbReference>
<dbReference type="EC" id="3.4.21.89" evidence="3 7"/>
<evidence type="ECO:0000256" key="3">
    <source>
        <dbReference type="ARBA" id="ARBA00013208"/>
    </source>
</evidence>
<protein>
    <recommendedName>
        <fullName evidence="4 7">Signal peptidase I</fullName>
        <ecNumber evidence="3 7">3.4.21.89</ecNumber>
    </recommendedName>
</protein>
<dbReference type="NCBIfam" id="TIGR02227">
    <property type="entry name" value="sigpep_I_bact"/>
    <property type="match status" value="2"/>
</dbReference>
<keyword evidence="7" id="KW-0472">Membrane</keyword>
<reference evidence="9 10" key="1">
    <citation type="submission" date="2018-04" db="EMBL/GenBank/DDBJ databases">
        <title>Genomic Encyclopedia of Archaeal and Bacterial Type Strains, Phase II (KMG-II): from individual species to whole genera.</title>
        <authorList>
            <person name="Goeker M."/>
        </authorList>
    </citation>
    <scope>NUCLEOTIDE SEQUENCE [LARGE SCALE GENOMIC DNA]</scope>
    <source>
        <strain evidence="9 10">DSM 26809</strain>
    </source>
</reference>
<dbReference type="RefSeq" id="WP_107829222.1">
    <property type="nucleotide sequence ID" value="NZ_CP160205.1"/>
</dbReference>
<comment type="catalytic activity">
    <reaction evidence="1 7">
        <text>Cleavage of hydrophobic, N-terminal signal or leader sequences from secreted and periplasmic proteins.</text>
        <dbReference type="EC" id="3.4.21.89"/>
    </reaction>
</comment>
<evidence type="ECO:0000256" key="6">
    <source>
        <dbReference type="PIRSR" id="PIRSR600223-1"/>
    </source>
</evidence>
<dbReference type="PROSITE" id="PS00761">
    <property type="entry name" value="SPASE_I_3"/>
    <property type="match status" value="1"/>
</dbReference>
<dbReference type="GO" id="GO:0004252">
    <property type="term" value="F:serine-type endopeptidase activity"/>
    <property type="evidence" value="ECO:0007669"/>
    <property type="project" value="InterPro"/>
</dbReference>
<dbReference type="Pfam" id="PF10502">
    <property type="entry name" value="Peptidase_S26"/>
    <property type="match status" value="2"/>
</dbReference>
<dbReference type="GO" id="GO:0006465">
    <property type="term" value="P:signal peptide processing"/>
    <property type="evidence" value="ECO:0007669"/>
    <property type="project" value="InterPro"/>
</dbReference>
<accession>A0A2T5J8E2</accession>
<dbReference type="Gene3D" id="2.10.109.10">
    <property type="entry name" value="Umud Fragment, subunit A"/>
    <property type="match status" value="2"/>
</dbReference>
<dbReference type="Proteomes" id="UP000244168">
    <property type="component" value="Unassembled WGS sequence"/>
</dbReference>
<dbReference type="SUPFAM" id="SSF51306">
    <property type="entry name" value="LexA/Signal peptidase"/>
    <property type="match status" value="1"/>
</dbReference>
<dbReference type="GO" id="GO:0016020">
    <property type="term" value="C:membrane"/>
    <property type="evidence" value="ECO:0007669"/>
    <property type="project" value="UniProtKB-SubCell"/>
</dbReference>
<dbReference type="PANTHER" id="PTHR43390:SF1">
    <property type="entry name" value="CHLOROPLAST PROCESSING PEPTIDASE"/>
    <property type="match status" value="1"/>
</dbReference>
<comment type="subcellular location">
    <subcellularLocation>
        <location evidence="7">Membrane</location>
        <topology evidence="7">Single-pass type II membrane protein</topology>
    </subcellularLocation>
</comment>
<sequence length="361" mass="40887">MNLKHIFSKKDKSGKPKSKTREWVDAIVFAVVAATIIRGLLFSAYAIPSGSMEGSLLTGDYLFVSKFSYGARMPFTPISVPFTEPEVWGMKTYWSGLKLPYMRLPGLSSPKKGDVVVFNKPEEIDRPIDARTTLIKRCQAAPGDKLQIIASHVYINGQPAPEAPRQQLDYIITTDGTELNNKMLEDLHIDILGQSENQYQLMIPNEHLAEFKAFSNIKSVVPNVAAPGQYDNTVFPHNSKFKWNVDNFGPLVMPKRGMTIPLNDSTLTLYRTAIENYEGNKVTTGDNNILVNGKKADTYTFKMNYYWMMGDNRHNSLDSRFWGYVPEDHIIGKAMITWLSLDSTKTFVSKIRWDRVLRGIK</sequence>
<evidence type="ECO:0000256" key="2">
    <source>
        <dbReference type="ARBA" id="ARBA00009370"/>
    </source>
</evidence>
<proteinExistence type="inferred from homology"/>
<dbReference type="InterPro" id="IPR019533">
    <property type="entry name" value="Peptidase_S26"/>
</dbReference>
<gene>
    <name evidence="9" type="ORF">C8P68_105233</name>
</gene>
<dbReference type="InterPro" id="IPR036286">
    <property type="entry name" value="LexA/Signal_pep-like_sf"/>
</dbReference>
<dbReference type="EMBL" id="QAOQ01000005">
    <property type="protein sequence ID" value="PTQ95725.1"/>
    <property type="molecule type" value="Genomic_DNA"/>
</dbReference>
<dbReference type="CDD" id="cd06530">
    <property type="entry name" value="S26_SPase_I"/>
    <property type="match status" value="2"/>
</dbReference>
<name>A0A2T5J8E2_9SPHI</name>
<dbReference type="PANTHER" id="PTHR43390">
    <property type="entry name" value="SIGNAL PEPTIDASE I"/>
    <property type="match status" value="1"/>
</dbReference>
<comment type="similarity">
    <text evidence="2 7">Belongs to the peptidase S26 family.</text>
</comment>
<feature type="active site" evidence="6">
    <location>
        <position position="51"/>
    </location>
</feature>
<evidence type="ECO:0000313" key="9">
    <source>
        <dbReference type="EMBL" id="PTQ95725.1"/>
    </source>
</evidence>
<evidence type="ECO:0000256" key="4">
    <source>
        <dbReference type="ARBA" id="ARBA00019232"/>
    </source>
</evidence>